<evidence type="ECO:0000259" key="3">
    <source>
        <dbReference type="Pfam" id="PF18760"/>
    </source>
</evidence>
<proteinExistence type="predicted"/>
<evidence type="ECO:0000256" key="2">
    <source>
        <dbReference type="SAM" id="MobiDB-lite"/>
    </source>
</evidence>
<comment type="caution">
    <text evidence="5">The sequence shown here is derived from an EMBL/GenBank/DDBJ whole genome shotgun (WGS) entry which is preliminary data.</text>
</comment>
<accession>A0ABS6EPR8</accession>
<dbReference type="RefSeq" id="WP_216469347.1">
    <property type="nucleotide sequence ID" value="NZ_JAHLQI010000002.1"/>
</dbReference>
<evidence type="ECO:0000259" key="4">
    <source>
        <dbReference type="Pfam" id="PF18819"/>
    </source>
</evidence>
<feature type="region of interest" description="Disordered" evidence="2">
    <location>
        <begin position="67"/>
        <end position="105"/>
    </location>
</feature>
<dbReference type="InterPro" id="IPR049522">
    <property type="entry name" value="ART-PolyVal_dom"/>
</dbReference>
<protein>
    <recommendedName>
        <fullName evidence="7">Phage MuF C-terminal domain-containing protein</fullName>
    </recommendedName>
</protein>
<reference evidence="5 6" key="1">
    <citation type="submission" date="2021-06" db="EMBL/GenBank/DDBJ databases">
        <authorList>
            <person name="Sun Q."/>
            <person name="Li D."/>
        </authorList>
    </citation>
    <scope>NUCLEOTIDE SEQUENCE [LARGE SCALE GENOMIC DNA]</scope>
    <source>
        <strain evidence="5 6">MSJd-7</strain>
    </source>
</reference>
<name>A0ABS6EPR8_9FIRM</name>
<feature type="compositionally biased region" description="Basic residues" evidence="2">
    <location>
        <begin position="92"/>
        <end position="105"/>
    </location>
</feature>
<dbReference type="EMBL" id="JAHLQI010000002">
    <property type="protein sequence ID" value="MBU5489689.1"/>
    <property type="molecule type" value="Genomic_DNA"/>
</dbReference>
<dbReference type="InterPro" id="IPR041131">
    <property type="entry name" value="MuF_C"/>
</dbReference>
<feature type="domain" description="Phage MuF C-terminal" evidence="4">
    <location>
        <begin position="172"/>
        <end position="278"/>
    </location>
</feature>
<dbReference type="Pfam" id="PF18819">
    <property type="entry name" value="MuF_C"/>
    <property type="match status" value="1"/>
</dbReference>
<gene>
    <name evidence="5" type="ORF">KQI75_03440</name>
</gene>
<feature type="domain" description="ART-PolyVal-like" evidence="3">
    <location>
        <begin position="345"/>
        <end position="550"/>
    </location>
</feature>
<evidence type="ECO:0000256" key="1">
    <source>
        <dbReference type="SAM" id="Coils"/>
    </source>
</evidence>
<dbReference type="Pfam" id="PF18760">
    <property type="entry name" value="ART-PolyVal"/>
    <property type="match status" value="1"/>
</dbReference>
<sequence>MTDPESIQAFVNSKPKAARSFWQKLRNAFKQLRKKIDGTSAAEKKILRRMSTAERLWADAFQAASERANGVQQTSSKRVKTKARKPETTKSLTKKSRQNMRYSAKKKTADGGSLYDYTKSFAQQIDDWIAGNFPAKDNLMIGGTPQVFQDIGFNALPMTIDQTHVDYALNGTKNVNHTIGEKMLKQLPQAIQHPVAVITSATQTNTSVVALLPFTHNGNTVIAPVVIDGYAKQNNVLLDSNAVTSIHGRNNAVTKLLANALNDYTNGQNTLFYWNKKQAIALLQKTRVVMPKDSAQIHDGYIASIRDVGSPVKPKLKNVTESVQFKRWFGNWIGNPEKASKIVNADGSPKIMYHQTDADFSVFRTESTGAGRGDAILPDGAFFKSSDTDIGVSGQKQMQVYLNVRNPLRLKDRASAQAYWEKHVAGYKELMQESQRVDALYKLRMERAEAEEDARYAELWQQWKNGEISEEQYQSGIEEDVSEKILQEWKQEEQRITQQAKQLLNDYMHNSKYDGIILAQDEGSFGRSTDSVIAFSPNQVKSATDNVGTFDRGNADIRYSVKPRSAESYESEIERLKKQRDEAKRQIKLSKYQQVSPAGIKRMAQDLLAEYRSTANAEELSDTLQTLYNILHRRPELIDTNGAYSFAESAAELILDDFIGTKKKPLRCYGEQGSQCPRRPHKRVVAI</sequence>
<keyword evidence="6" id="KW-1185">Reference proteome</keyword>
<organism evidence="5 6">
    <name type="scientific">Butyricicoccus intestinisimiae</name>
    <dbReference type="NCBI Taxonomy" id="2841509"/>
    <lineage>
        <taxon>Bacteria</taxon>
        <taxon>Bacillati</taxon>
        <taxon>Bacillota</taxon>
        <taxon>Clostridia</taxon>
        <taxon>Eubacteriales</taxon>
        <taxon>Butyricicoccaceae</taxon>
        <taxon>Butyricicoccus</taxon>
    </lineage>
</organism>
<evidence type="ECO:0008006" key="7">
    <source>
        <dbReference type="Google" id="ProtNLM"/>
    </source>
</evidence>
<feature type="coiled-coil region" evidence="1">
    <location>
        <begin position="566"/>
        <end position="593"/>
    </location>
</feature>
<evidence type="ECO:0000313" key="6">
    <source>
        <dbReference type="Proteomes" id="UP000783588"/>
    </source>
</evidence>
<evidence type="ECO:0000313" key="5">
    <source>
        <dbReference type="EMBL" id="MBU5489689.1"/>
    </source>
</evidence>
<dbReference type="Proteomes" id="UP000783588">
    <property type="component" value="Unassembled WGS sequence"/>
</dbReference>
<keyword evidence="1" id="KW-0175">Coiled coil</keyword>